<evidence type="ECO:0000313" key="2">
    <source>
        <dbReference type="EMBL" id="GAA4242778.1"/>
    </source>
</evidence>
<proteinExistence type="predicted"/>
<dbReference type="RefSeq" id="WP_344713624.1">
    <property type="nucleotide sequence ID" value="NZ_BAABCB010000015.1"/>
</dbReference>
<name>A0ABP8CS69_9FLAO</name>
<dbReference type="Proteomes" id="UP001501682">
    <property type="component" value="Unassembled WGS sequence"/>
</dbReference>
<keyword evidence="1" id="KW-1133">Transmembrane helix</keyword>
<comment type="caution">
    <text evidence="2">The sequence shown here is derived from an EMBL/GenBank/DDBJ whole genome shotgun (WGS) entry which is preliminary data.</text>
</comment>
<protein>
    <submittedName>
        <fullName evidence="2">Uncharacterized protein</fullName>
    </submittedName>
</protein>
<evidence type="ECO:0000256" key="1">
    <source>
        <dbReference type="SAM" id="Phobius"/>
    </source>
</evidence>
<keyword evidence="3" id="KW-1185">Reference proteome</keyword>
<keyword evidence="1" id="KW-0812">Transmembrane</keyword>
<keyword evidence="1" id="KW-0472">Membrane</keyword>
<sequence>MQEKLLLKAFEKAKSEVNSDKIFTRARHLSEKIYETNQFTYGERSLTEKYKVIYSDPKSDINLRKEVLDALSKYLDYDNYYEFTKKHEEASSEKNAFTFLKKHRVIILVVLLLISSMLIYNYTTRQRWMVWQNDHYVEVDFDVKKYNVNQLKIYKEERILYFKKVEPTCDYSFFNENGSVLIWYGKNKDKELEYFTALGLHPETSKTLKPITQYMINKYICSK</sequence>
<accession>A0ABP8CS69</accession>
<reference evidence="3" key="1">
    <citation type="journal article" date="2019" name="Int. J. Syst. Evol. Microbiol.">
        <title>The Global Catalogue of Microorganisms (GCM) 10K type strain sequencing project: providing services to taxonomists for standard genome sequencing and annotation.</title>
        <authorList>
            <consortium name="The Broad Institute Genomics Platform"/>
            <consortium name="The Broad Institute Genome Sequencing Center for Infectious Disease"/>
            <person name="Wu L."/>
            <person name="Ma J."/>
        </authorList>
    </citation>
    <scope>NUCLEOTIDE SEQUENCE [LARGE SCALE GENOMIC DNA]</scope>
    <source>
        <strain evidence="3">JCM 17633</strain>
    </source>
</reference>
<organism evidence="2 3">
    <name type="scientific">Winogradskyella damuponensis</name>
    <dbReference type="NCBI Taxonomy" id="943939"/>
    <lineage>
        <taxon>Bacteria</taxon>
        <taxon>Pseudomonadati</taxon>
        <taxon>Bacteroidota</taxon>
        <taxon>Flavobacteriia</taxon>
        <taxon>Flavobacteriales</taxon>
        <taxon>Flavobacteriaceae</taxon>
        <taxon>Winogradskyella</taxon>
    </lineage>
</organism>
<evidence type="ECO:0000313" key="3">
    <source>
        <dbReference type="Proteomes" id="UP001501682"/>
    </source>
</evidence>
<feature type="transmembrane region" description="Helical" evidence="1">
    <location>
        <begin position="105"/>
        <end position="123"/>
    </location>
</feature>
<gene>
    <name evidence="2" type="ORF">GCM10022292_14460</name>
</gene>
<dbReference type="EMBL" id="BAABCB010000015">
    <property type="protein sequence ID" value="GAA4242778.1"/>
    <property type="molecule type" value="Genomic_DNA"/>
</dbReference>